<name>A0ABR5IAQ5_9ACTN</name>
<keyword evidence="2" id="KW-1185">Reference proteome</keyword>
<evidence type="ECO:0000313" key="1">
    <source>
        <dbReference type="EMBL" id="KNA90687.1"/>
    </source>
</evidence>
<reference evidence="1 2" key="1">
    <citation type="submission" date="2015-05" db="EMBL/GenBank/DDBJ databases">
        <title>Draft genome sequence of the bacterium Gordonia jacobaea a new member of the Gordonia genus.</title>
        <authorList>
            <person name="Jimenez-Galisteo G."/>
            <person name="Dominguez A."/>
            <person name="Munoz E."/>
            <person name="Vinas M."/>
        </authorList>
    </citation>
    <scope>NUCLEOTIDE SEQUENCE [LARGE SCALE GENOMIC DNA]</scope>
    <source>
        <strain evidence="2">mv1</strain>
    </source>
</reference>
<organism evidence="1 2">
    <name type="scientific">Gordonia jacobaea</name>
    <dbReference type="NCBI Taxonomy" id="122202"/>
    <lineage>
        <taxon>Bacteria</taxon>
        <taxon>Bacillati</taxon>
        <taxon>Actinomycetota</taxon>
        <taxon>Actinomycetes</taxon>
        <taxon>Mycobacteriales</taxon>
        <taxon>Gordoniaceae</taxon>
        <taxon>Gordonia</taxon>
    </lineage>
</organism>
<evidence type="ECO:0000313" key="2">
    <source>
        <dbReference type="Proteomes" id="UP000037247"/>
    </source>
</evidence>
<comment type="caution">
    <text evidence="1">The sequence shown here is derived from an EMBL/GenBank/DDBJ whole genome shotgun (WGS) entry which is preliminary data.</text>
</comment>
<evidence type="ECO:0008006" key="3">
    <source>
        <dbReference type="Google" id="ProtNLM"/>
    </source>
</evidence>
<sequence length="123" mass="12971">MSEVSSQAAGERLRVDLDQVHGVVSFYRRASLVVGAAASDMESAAFGTWCSGEAYATLAERYIAMGNHLAQRLRAQSVAAADLADTLERGITSLDDADAELTHVIRRTVDGDSATVNRAGAGE</sequence>
<proteinExistence type="predicted"/>
<dbReference type="Proteomes" id="UP000037247">
    <property type="component" value="Unassembled WGS sequence"/>
</dbReference>
<dbReference type="EMBL" id="LDTZ01000018">
    <property type="protein sequence ID" value="KNA90687.1"/>
    <property type="molecule type" value="Genomic_DNA"/>
</dbReference>
<protein>
    <recommendedName>
        <fullName evidence="3">ESX-1 secretion-associated protein</fullName>
    </recommendedName>
</protein>
<gene>
    <name evidence="1" type="ORF">ABW18_14195</name>
</gene>
<accession>A0ABR5IAQ5</accession>